<dbReference type="Proteomes" id="UP000887458">
    <property type="component" value="Unassembled WGS sequence"/>
</dbReference>
<keyword evidence="1" id="KW-0472">Membrane</keyword>
<evidence type="ECO:0000256" key="1">
    <source>
        <dbReference type="SAM" id="Phobius"/>
    </source>
</evidence>
<reference evidence="2 3" key="2">
    <citation type="journal article" date="2022" name="Mol. Biol. Evol.">
        <title>Comparative Genomics Reveals Insights into the Divergent Evolution of Astigmatic Mites and Household Pest Adaptations.</title>
        <authorList>
            <person name="Xiong Q."/>
            <person name="Wan A.T."/>
            <person name="Liu X."/>
            <person name="Fung C.S."/>
            <person name="Xiao X."/>
            <person name="Malainual N."/>
            <person name="Hou J."/>
            <person name="Wang L."/>
            <person name="Wang M."/>
            <person name="Yang K.Y."/>
            <person name="Cui Y."/>
            <person name="Leung E.L."/>
            <person name="Nong W."/>
            <person name="Shin S.K."/>
            <person name="Au S.W."/>
            <person name="Jeong K.Y."/>
            <person name="Chew F.T."/>
            <person name="Hui J.H."/>
            <person name="Leung T.F."/>
            <person name="Tungtrongchitr A."/>
            <person name="Zhong N."/>
            <person name="Liu Z."/>
            <person name="Tsui S.K."/>
        </authorList>
    </citation>
    <scope>NUCLEOTIDE SEQUENCE [LARGE SCALE GENOMIC DNA]</scope>
    <source>
        <strain evidence="2">Derp</strain>
    </source>
</reference>
<gene>
    <name evidence="2" type="ORF">DERP_000129</name>
</gene>
<keyword evidence="1" id="KW-1133">Transmembrane helix</keyword>
<proteinExistence type="predicted"/>
<keyword evidence="3" id="KW-1185">Reference proteome</keyword>
<dbReference type="EMBL" id="NJHN03000095">
    <property type="protein sequence ID" value="KAH9415640.1"/>
    <property type="molecule type" value="Genomic_DNA"/>
</dbReference>
<evidence type="ECO:0000313" key="3">
    <source>
        <dbReference type="Proteomes" id="UP000887458"/>
    </source>
</evidence>
<comment type="caution">
    <text evidence="2">The sequence shown here is derived from an EMBL/GenBank/DDBJ whole genome shotgun (WGS) entry which is preliminary data.</text>
</comment>
<sequence length="136" mass="15981">MCAISQEQVSSSLLINAANLVLYSEGNEYMKRSKFLFHISFQCSSYSNELATQFKKNSLLNDECGHHQMWLYRLQYSFLALCSRIQAIMPAWKYEESQAESLEFLLFVRMPMAFFILNHECHLIFSVGIIIFVYFF</sequence>
<feature type="transmembrane region" description="Helical" evidence="1">
    <location>
        <begin position="112"/>
        <end position="135"/>
    </location>
</feature>
<evidence type="ECO:0000313" key="2">
    <source>
        <dbReference type="EMBL" id="KAH9415640.1"/>
    </source>
</evidence>
<accession>A0ABQ8IZA5</accession>
<reference evidence="2 3" key="1">
    <citation type="journal article" date="2018" name="J. Allergy Clin. Immunol.">
        <title>High-quality assembly of Dermatophagoides pteronyssinus genome and transcriptome reveals a wide range of novel allergens.</title>
        <authorList>
            <person name="Liu X.Y."/>
            <person name="Yang K.Y."/>
            <person name="Wang M.Q."/>
            <person name="Kwok J.S."/>
            <person name="Zeng X."/>
            <person name="Yang Z."/>
            <person name="Xiao X.J."/>
            <person name="Lau C.P."/>
            <person name="Li Y."/>
            <person name="Huang Z.M."/>
            <person name="Ba J.G."/>
            <person name="Yim A.K."/>
            <person name="Ouyang C.Y."/>
            <person name="Ngai S.M."/>
            <person name="Chan T.F."/>
            <person name="Leung E.L."/>
            <person name="Liu L."/>
            <person name="Liu Z.G."/>
            <person name="Tsui S.K."/>
        </authorList>
    </citation>
    <scope>NUCLEOTIDE SEQUENCE [LARGE SCALE GENOMIC DNA]</scope>
    <source>
        <strain evidence="2">Derp</strain>
    </source>
</reference>
<protein>
    <submittedName>
        <fullName evidence="2">Uncharacterized protein</fullName>
    </submittedName>
</protein>
<organism evidence="2 3">
    <name type="scientific">Dermatophagoides pteronyssinus</name>
    <name type="common">European house dust mite</name>
    <dbReference type="NCBI Taxonomy" id="6956"/>
    <lineage>
        <taxon>Eukaryota</taxon>
        <taxon>Metazoa</taxon>
        <taxon>Ecdysozoa</taxon>
        <taxon>Arthropoda</taxon>
        <taxon>Chelicerata</taxon>
        <taxon>Arachnida</taxon>
        <taxon>Acari</taxon>
        <taxon>Acariformes</taxon>
        <taxon>Sarcoptiformes</taxon>
        <taxon>Astigmata</taxon>
        <taxon>Psoroptidia</taxon>
        <taxon>Analgoidea</taxon>
        <taxon>Pyroglyphidae</taxon>
        <taxon>Dermatophagoidinae</taxon>
        <taxon>Dermatophagoides</taxon>
    </lineage>
</organism>
<keyword evidence="1" id="KW-0812">Transmembrane</keyword>
<name>A0ABQ8IZA5_DERPT</name>